<dbReference type="EMBL" id="JBJDQH010000037">
    <property type="protein sequence ID" value="MFK4273007.1"/>
    <property type="molecule type" value="Genomic_DNA"/>
</dbReference>
<feature type="transmembrane region" description="Helical" evidence="6">
    <location>
        <begin position="19"/>
        <end position="38"/>
    </location>
</feature>
<evidence type="ECO:0000256" key="1">
    <source>
        <dbReference type="ARBA" id="ARBA00004141"/>
    </source>
</evidence>
<name>A0ABW8M485_9ACTN</name>
<dbReference type="PANTHER" id="PTHR37422">
    <property type="entry name" value="TEICHURONIC ACID BIOSYNTHESIS PROTEIN TUAE"/>
    <property type="match status" value="1"/>
</dbReference>
<keyword evidence="4 6" id="KW-0472">Membrane</keyword>
<feature type="transmembrane region" description="Helical" evidence="6">
    <location>
        <begin position="164"/>
        <end position="185"/>
    </location>
</feature>
<evidence type="ECO:0000259" key="7">
    <source>
        <dbReference type="Pfam" id="PF04932"/>
    </source>
</evidence>
<gene>
    <name evidence="8" type="ORF">ACI2L5_50375</name>
</gene>
<keyword evidence="2 6" id="KW-0812">Transmembrane</keyword>
<organism evidence="8 9">
    <name type="scientific">Streptomyces milbemycinicus</name>
    <dbReference type="NCBI Taxonomy" id="476552"/>
    <lineage>
        <taxon>Bacteria</taxon>
        <taxon>Bacillati</taxon>
        <taxon>Actinomycetota</taxon>
        <taxon>Actinomycetes</taxon>
        <taxon>Kitasatosporales</taxon>
        <taxon>Streptomycetaceae</taxon>
        <taxon>Streptomyces</taxon>
    </lineage>
</organism>
<comment type="caution">
    <text evidence="8">The sequence shown here is derived from an EMBL/GenBank/DDBJ whole genome shotgun (WGS) entry which is preliminary data.</text>
</comment>
<evidence type="ECO:0000256" key="3">
    <source>
        <dbReference type="ARBA" id="ARBA00022989"/>
    </source>
</evidence>
<keyword evidence="9" id="KW-1185">Reference proteome</keyword>
<dbReference type="InterPro" id="IPR007016">
    <property type="entry name" value="O-antigen_ligase-rel_domated"/>
</dbReference>
<feature type="compositionally biased region" description="Pro residues" evidence="5">
    <location>
        <begin position="335"/>
        <end position="351"/>
    </location>
</feature>
<evidence type="ECO:0000256" key="6">
    <source>
        <dbReference type="SAM" id="Phobius"/>
    </source>
</evidence>
<evidence type="ECO:0000256" key="2">
    <source>
        <dbReference type="ARBA" id="ARBA00022692"/>
    </source>
</evidence>
<evidence type="ECO:0000313" key="9">
    <source>
        <dbReference type="Proteomes" id="UP001620295"/>
    </source>
</evidence>
<dbReference type="Pfam" id="PF04932">
    <property type="entry name" value="Wzy_C"/>
    <property type="match status" value="1"/>
</dbReference>
<feature type="transmembrane region" description="Helical" evidence="6">
    <location>
        <begin position="127"/>
        <end position="152"/>
    </location>
</feature>
<feature type="transmembrane region" description="Helical" evidence="6">
    <location>
        <begin position="69"/>
        <end position="86"/>
    </location>
</feature>
<evidence type="ECO:0000256" key="4">
    <source>
        <dbReference type="ARBA" id="ARBA00023136"/>
    </source>
</evidence>
<dbReference type="GO" id="GO:0016874">
    <property type="term" value="F:ligase activity"/>
    <property type="evidence" value="ECO:0007669"/>
    <property type="project" value="UniProtKB-KW"/>
</dbReference>
<evidence type="ECO:0000313" key="8">
    <source>
        <dbReference type="EMBL" id="MFK4273007.1"/>
    </source>
</evidence>
<reference evidence="8 9" key="1">
    <citation type="submission" date="2024-11" db="EMBL/GenBank/DDBJ databases">
        <title>The Natural Products Discovery Center: Release of the First 8490 Sequenced Strains for Exploring Actinobacteria Biosynthetic Diversity.</title>
        <authorList>
            <person name="Kalkreuter E."/>
            <person name="Kautsar S.A."/>
            <person name="Yang D."/>
            <person name="Bader C.D."/>
            <person name="Teijaro C.N."/>
            <person name="Fluegel L."/>
            <person name="Davis C.M."/>
            <person name="Simpson J.R."/>
            <person name="Lauterbach L."/>
            <person name="Steele A.D."/>
            <person name="Gui C."/>
            <person name="Meng S."/>
            <person name="Li G."/>
            <person name="Viehrig K."/>
            <person name="Ye F."/>
            <person name="Su P."/>
            <person name="Kiefer A.F."/>
            <person name="Nichols A."/>
            <person name="Cepeda A.J."/>
            <person name="Yan W."/>
            <person name="Fan B."/>
            <person name="Jiang Y."/>
            <person name="Adhikari A."/>
            <person name="Zheng C.-J."/>
            <person name="Schuster L."/>
            <person name="Cowan T.M."/>
            <person name="Smanski M.J."/>
            <person name="Chevrette M.G."/>
            <person name="De Carvalho L.P.S."/>
            <person name="Shen B."/>
        </authorList>
    </citation>
    <scope>NUCLEOTIDE SEQUENCE [LARGE SCALE GENOMIC DNA]</scope>
    <source>
        <strain evidence="8 9">NPDC020863</strain>
    </source>
</reference>
<evidence type="ECO:0000256" key="5">
    <source>
        <dbReference type="SAM" id="MobiDB-lite"/>
    </source>
</evidence>
<dbReference type="Proteomes" id="UP001620295">
    <property type="component" value="Unassembled WGS sequence"/>
</dbReference>
<comment type="subcellular location">
    <subcellularLocation>
        <location evidence="1">Membrane</location>
        <topology evidence="1">Multi-pass membrane protein</topology>
    </subcellularLocation>
</comment>
<keyword evidence="3 6" id="KW-1133">Transmembrane helix</keyword>
<feature type="region of interest" description="Disordered" evidence="5">
    <location>
        <begin position="226"/>
        <end position="247"/>
    </location>
</feature>
<sequence>MASSAARLVVREHHSAPDIVGTAVLGCCAVWALVCAAGRTARPEGVLLAVLAVAAGYACGRIAGSLLPVAAATAAALAGLGLACTVPDGVSGHGGAHAAQFTLAVGAACGAAWAARSAALRLALRLLAVVITAMALVAGSVVGCVAGALVLLCSLAVARTRHRLPGLAGLALVAAVAVGGCWAMAEDALPGALSAPLRDRLGEHRVRLWHDAVQIAEHGPLRGAGPDRFGELSPTAQQSPAATDDTPYSAPLQQAAGQGLPGLALLGTAFGWLLYALWRSPRRTPAVLTAAAALTALAVESAFGNALSFPEVTAGAGLLAGLATARLPEMDPGSGPGPSPDPFAGEPPPLGPVRAAH</sequence>
<feature type="transmembrane region" description="Helical" evidence="6">
    <location>
        <begin position="45"/>
        <end position="63"/>
    </location>
</feature>
<feature type="domain" description="O-antigen ligase-related" evidence="7">
    <location>
        <begin position="127"/>
        <end position="266"/>
    </location>
</feature>
<feature type="transmembrane region" description="Helical" evidence="6">
    <location>
        <begin position="259"/>
        <end position="278"/>
    </location>
</feature>
<dbReference type="InterPro" id="IPR051533">
    <property type="entry name" value="WaaL-like"/>
</dbReference>
<dbReference type="PANTHER" id="PTHR37422:SF13">
    <property type="entry name" value="LIPOPOLYSACCHARIDE BIOSYNTHESIS PROTEIN PA4999-RELATED"/>
    <property type="match status" value="1"/>
</dbReference>
<protein>
    <submittedName>
        <fullName evidence="8">O-antigen ligase family protein</fullName>
    </submittedName>
</protein>
<feature type="region of interest" description="Disordered" evidence="5">
    <location>
        <begin position="327"/>
        <end position="357"/>
    </location>
</feature>
<keyword evidence="8" id="KW-0436">Ligase</keyword>
<proteinExistence type="predicted"/>
<feature type="transmembrane region" description="Helical" evidence="6">
    <location>
        <begin position="98"/>
        <end position="115"/>
    </location>
</feature>
<dbReference type="RefSeq" id="WP_404749098.1">
    <property type="nucleotide sequence ID" value="NZ_JBJDQH010000037.1"/>
</dbReference>
<accession>A0ABW8M485</accession>